<dbReference type="EMBL" id="ABAX03000024">
    <property type="protein sequence ID" value="EDR96274.1"/>
    <property type="molecule type" value="Genomic_DNA"/>
</dbReference>
<dbReference type="PANTHER" id="PTHR30290:SF9">
    <property type="entry name" value="OLIGOPEPTIDE-BINDING PROTEIN APPA"/>
    <property type="match status" value="1"/>
</dbReference>
<dbReference type="HOGENOM" id="CLU_505924_0_0_9"/>
<dbReference type="Proteomes" id="UP000004935">
    <property type="component" value="Unassembled WGS sequence"/>
</dbReference>
<dbReference type="InterPro" id="IPR000914">
    <property type="entry name" value="SBP_5_dom"/>
</dbReference>
<reference evidence="6" key="2">
    <citation type="submission" date="2013-11" db="EMBL/GenBank/DDBJ databases">
        <title>Draft genome sequence of Anaerostipes caccae (DSM 14662).</title>
        <authorList>
            <person name="Sudarsanam P."/>
            <person name="Ley R."/>
            <person name="Guruge J."/>
            <person name="Turnbaugh P.J."/>
            <person name="Mahowald M."/>
            <person name="Liep D."/>
            <person name="Gordon J."/>
        </authorList>
    </citation>
    <scope>NUCLEOTIDE SEQUENCE</scope>
    <source>
        <strain evidence="6">DSM 14662</strain>
    </source>
</reference>
<protein>
    <submittedName>
        <fullName evidence="6">ABC transporter, substrate-binding protein, family 5</fullName>
    </submittedName>
</protein>
<keyword evidence="4" id="KW-1133">Transmembrane helix</keyword>
<keyword evidence="7" id="KW-1185">Reference proteome</keyword>
<keyword evidence="4" id="KW-0472">Membrane</keyword>
<evidence type="ECO:0000256" key="1">
    <source>
        <dbReference type="ARBA" id="ARBA00005695"/>
    </source>
</evidence>
<gene>
    <name evidence="6" type="ORF">ANACAC_02897</name>
</gene>
<sequence length="538" mass="59685">MFFSMTKTTGGRTLEKAKDFLQKKRNRVAVAFAAAVILGIAVYFMTNSGEDSAEVLYKAEKELAGQKREETAVGIQNYQGGLHPAFAEYSGEKTLSDLLFSPLIRIKQDGSIDYILAEDIDVSSKGKTYTVRLKDGLKYSDGSKLAAADVKKDLLLLGDGRSSFGFRDCFARLKGYDSNKLTQSEDMEGIEVKDDTTLVFHFTEPDPANMYLFTGGIGRTANRAKNKYLYTGAFMLKGQPANLPMTLEANPNYYDGKVKEKNILVKNINSNNIEAMLTKGNVDITQFQANKSLISRLKKSGVITLYHGSSDVQAVLDFKSDSKSAVNKKEVRQAVCYAFQKERFVTDSLGDSGQAAFSNFKEGSFMAGAEKEMYPYSKEKAEECLKNAGYEKNKKGIFEKGGKELSLTLKADGILYADLFVQQFTKDMKAAGIIVKTTDSGNYDLYYRNAAIPSLTSVGAFLDERNFQDEKLVSLNARLKKAEDLKEAGKVCKEIDEKILNESLTMPVYTERKFAAVGNGSHKIEVKDIDRPFSELLK</sequence>
<comment type="similarity">
    <text evidence="1">Belongs to the bacterial solute-binding protein 5 family.</text>
</comment>
<keyword evidence="4" id="KW-0812">Transmembrane</keyword>
<proteinExistence type="inferred from homology"/>
<evidence type="ECO:0000256" key="2">
    <source>
        <dbReference type="ARBA" id="ARBA00022448"/>
    </source>
</evidence>
<dbReference type="PANTHER" id="PTHR30290">
    <property type="entry name" value="PERIPLASMIC BINDING COMPONENT OF ABC TRANSPORTER"/>
    <property type="match status" value="1"/>
</dbReference>
<dbReference type="GO" id="GO:0015833">
    <property type="term" value="P:peptide transport"/>
    <property type="evidence" value="ECO:0007669"/>
    <property type="project" value="TreeGrafter"/>
</dbReference>
<dbReference type="AlphaFoldDB" id="B0MHD5"/>
<evidence type="ECO:0000256" key="4">
    <source>
        <dbReference type="SAM" id="Phobius"/>
    </source>
</evidence>
<reference evidence="6" key="1">
    <citation type="submission" date="2007-11" db="EMBL/GenBank/DDBJ databases">
        <authorList>
            <person name="Fulton L."/>
            <person name="Clifton S."/>
            <person name="Fulton B."/>
            <person name="Xu J."/>
            <person name="Minx P."/>
            <person name="Pepin K.H."/>
            <person name="Johnson M."/>
            <person name="Thiruvilangam P."/>
            <person name="Bhonagiri V."/>
            <person name="Nash W.E."/>
            <person name="Mardis E.R."/>
            <person name="Wilson R.K."/>
        </authorList>
    </citation>
    <scope>NUCLEOTIDE SEQUENCE [LARGE SCALE GENOMIC DNA]</scope>
    <source>
        <strain evidence="6">DSM 14662</strain>
    </source>
</reference>
<dbReference type="STRING" id="411490.ANACAC_02897"/>
<evidence type="ECO:0000313" key="7">
    <source>
        <dbReference type="Proteomes" id="UP000004935"/>
    </source>
</evidence>
<feature type="transmembrane region" description="Helical" evidence="4">
    <location>
        <begin position="28"/>
        <end position="46"/>
    </location>
</feature>
<dbReference type="Gene3D" id="3.10.105.10">
    <property type="entry name" value="Dipeptide-binding Protein, Domain 3"/>
    <property type="match status" value="1"/>
</dbReference>
<dbReference type="GO" id="GO:1904680">
    <property type="term" value="F:peptide transmembrane transporter activity"/>
    <property type="evidence" value="ECO:0007669"/>
    <property type="project" value="TreeGrafter"/>
</dbReference>
<dbReference type="Gene3D" id="3.90.76.10">
    <property type="entry name" value="Dipeptide-binding Protein, Domain 1"/>
    <property type="match status" value="1"/>
</dbReference>
<evidence type="ECO:0000259" key="5">
    <source>
        <dbReference type="Pfam" id="PF00496"/>
    </source>
</evidence>
<evidence type="ECO:0000256" key="3">
    <source>
        <dbReference type="ARBA" id="ARBA00022729"/>
    </source>
</evidence>
<feature type="domain" description="Solute-binding protein family 5" evidence="5">
    <location>
        <begin position="116"/>
        <end position="438"/>
    </location>
</feature>
<dbReference type="InterPro" id="IPR039424">
    <property type="entry name" value="SBP_5"/>
</dbReference>
<dbReference type="eggNOG" id="COG0747">
    <property type="taxonomic scope" value="Bacteria"/>
</dbReference>
<dbReference type="SUPFAM" id="SSF53850">
    <property type="entry name" value="Periplasmic binding protein-like II"/>
    <property type="match status" value="1"/>
</dbReference>
<accession>B0MHD5</accession>
<keyword evidence="3" id="KW-0732">Signal</keyword>
<evidence type="ECO:0000313" key="6">
    <source>
        <dbReference type="EMBL" id="EDR96274.1"/>
    </source>
</evidence>
<organism evidence="6 7">
    <name type="scientific">Anaerostipes caccae (strain DSM 14662 / CCUG 47493 / JCM 13470 / NCIMB 13811 / L1-92)</name>
    <dbReference type="NCBI Taxonomy" id="411490"/>
    <lineage>
        <taxon>Bacteria</taxon>
        <taxon>Bacillati</taxon>
        <taxon>Bacillota</taxon>
        <taxon>Clostridia</taxon>
        <taxon>Lachnospirales</taxon>
        <taxon>Lachnospiraceae</taxon>
        <taxon>Anaerostipes</taxon>
    </lineage>
</organism>
<dbReference type="Gene3D" id="3.40.190.10">
    <property type="entry name" value="Periplasmic binding protein-like II"/>
    <property type="match status" value="1"/>
</dbReference>
<dbReference type="Pfam" id="PF00496">
    <property type="entry name" value="SBP_bac_5"/>
    <property type="match status" value="1"/>
</dbReference>
<name>B0MHD5_ANACD</name>
<comment type="caution">
    <text evidence="6">The sequence shown here is derived from an EMBL/GenBank/DDBJ whole genome shotgun (WGS) entry which is preliminary data.</text>
</comment>
<dbReference type="CDD" id="cd00995">
    <property type="entry name" value="PBP2_NikA_DppA_OppA_like"/>
    <property type="match status" value="1"/>
</dbReference>
<keyword evidence="2" id="KW-0813">Transport</keyword>